<feature type="region of interest" description="Disordered" evidence="2">
    <location>
        <begin position="264"/>
        <end position="299"/>
    </location>
</feature>
<comment type="caution">
    <text evidence="4">The sequence shown here is derived from an EMBL/GenBank/DDBJ whole genome shotgun (WGS) entry which is preliminary data.</text>
</comment>
<sequence>MAATISPGYAKVQVIGTGNPWAESLSLTGLMTSVMSNQYPLLPPLNGEMDMSHPRYAPTYNAPPAHPSHIGPFSSPNPGMANLGGQQQNVGDKRRNKLGYHRTTIACGHCRKRKIRCVPTLADVHGRCENCIRLKKECIFYPVDQPPPSEGQPVQLPKISPAPTPTGAVHPYPQAALGGNLGEMPANHSFSPLTQQASNVPTPTLKSDNAGLFALDTKASLPPATDQPFDFGGQPVTGWVPADANYSPGSKPADLNPTWRGYPESPVSAQFSPFGPTPPSGTWTPGSSETGSRDDMPWTSYPPPVRSMSYGGEPLAGHQSQYPPVPQRRQFDRRASALSDVYAPSMSVPVSGMETNVSGGLEPPGSLSARAAPPPPFGGWNEAQHAPAASTYAYPGWGHEEDGIVQPGFPEHGQQLGDNESPHGAYFATR</sequence>
<evidence type="ECO:0000259" key="3">
    <source>
        <dbReference type="PROSITE" id="PS50048"/>
    </source>
</evidence>
<dbReference type="SUPFAM" id="SSF57701">
    <property type="entry name" value="Zn2/Cys6 DNA-binding domain"/>
    <property type="match status" value="1"/>
</dbReference>
<evidence type="ECO:0000256" key="2">
    <source>
        <dbReference type="SAM" id="MobiDB-lite"/>
    </source>
</evidence>
<dbReference type="SMART" id="SM00066">
    <property type="entry name" value="GAL4"/>
    <property type="match status" value="1"/>
</dbReference>
<dbReference type="Proteomes" id="UP000777438">
    <property type="component" value="Unassembled WGS sequence"/>
</dbReference>
<dbReference type="Gene3D" id="4.10.240.10">
    <property type="entry name" value="Zn(2)-C6 fungal-type DNA-binding domain"/>
    <property type="match status" value="1"/>
</dbReference>
<dbReference type="InterPro" id="IPR001138">
    <property type="entry name" value="Zn2Cys6_DnaBD"/>
</dbReference>
<dbReference type="EMBL" id="JAGPYM010000002">
    <property type="protein sequence ID" value="KAH6898646.1"/>
    <property type="molecule type" value="Genomic_DNA"/>
</dbReference>
<feature type="compositionally biased region" description="Low complexity" evidence="2">
    <location>
        <begin position="280"/>
        <end position="290"/>
    </location>
</feature>
<protein>
    <recommendedName>
        <fullName evidence="3">Zn(2)-C6 fungal-type domain-containing protein</fullName>
    </recommendedName>
</protein>
<organism evidence="4 5">
    <name type="scientific">Thelonectria olida</name>
    <dbReference type="NCBI Taxonomy" id="1576542"/>
    <lineage>
        <taxon>Eukaryota</taxon>
        <taxon>Fungi</taxon>
        <taxon>Dikarya</taxon>
        <taxon>Ascomycota</taxon>
        <taxon>Pezizomycotina</taxon>
        <taxon>Sordariomycetes</taxon>
        <taxon>Hypocreomycetidae</taxon>
        <taxon>Hypocreales</taxon>
        <taxon>Nectriaceae</taxon>
        <taxon>Thelonectria</taxon>
    </lineage>
</organism>
<dbReference type="CDD" id="cd00067">
    <property type="entry name" value="GAL4"/>
    <property type="match status" value="1"/>
</dbReference>
<reference evidence="4 5" key="1">
    <citation type="journal article" date="2021" name="Nat. Commun.">
        <title>Genetic determinants of endophytism in the Arabidopsis root mycobiome.</title>
        <authorList>
            <person name="Mesny F."/>
            <person name="Miyauchi S."/>
            <person name="Thiergart T."/>
            <person name="Pickel B."/>
            <person name="Atanasova L."/>
            <person name="Karlsson M."/>
            <person name="Huettel B."/>
            <person name="Barry K.W."/>
            <person name="Haridas S."/>
            <person name="Chen C."/>
            <person name="Bauer D."/>
            <person name="Andreopoulos W."/>
            <person name="Pangilinan J."/>
            <person name="LaButti K."/>
            <person name="Riley R."/>
            <person name="Lipzen A."/>
            <person name="Clum A."/>
            <person name="Drula E."/>
            <person name="Henrissat B."/>
            <person name="Kohler A."/>
            <person name="Grigoriev I.V."/>
            <person name="Martin F.M."/>
            <person name="Hacquard S."/>
        </authorList>
    </citation>
    <scope>NUCLEOTIDE SEQUENCE [LARGE SCALE GENOMIC DNA]</scope>
    <source>
        <strain evidence="4 5">MPI-CAGE-CH-0241</strain>
    </source>
</reference>
<evidence type="ECO:0000256" key="1">
    <source>
        <dbReference type="ARBA" id="ARBA00023242"/>
    </source>
</evidence>
<evidence type="ECO:0000313" key="5">
    <source>
        <dbReference type="Proteomes" id="UP000777438"/>
    </source>
</evidence>
<dbReference type="Pfam" id="PF00172">
    <property type="entry name" value="Zn_clus"/>
    <property type="match status" value="1"/>
</dbReference>
<dbReference type="PROSITE" id="PS50048">
    <property type="entry name" value="ZN2_CY6_FUNGAL_2"/>
    <property type="match status" value="1"/>
</dbReference>
<accession>A0A9P8WGG3</accession>
<proteinExistence type="predicted"/>
<feature type="region of interest" description="Disordered" evidence="2">
    <location>
        <begin position="397"/>
        <end position="430"/>
    </location>
</feature>
<name>A0A9P8WGG3_9HYPO</name>
<dbReference type="InterPro" id="IPR036864">
    <property type="entry name" value="Zn2-C6_fun-type_DNA-bd_sf"/>
</dbReference>
<keyword evidence="1" id="KW-0539">Nucleus</keyword>
<evidence type="ECO:0000313" key="4">
    <source>
        <dbReference type="EMBL" id="KAH6898646.1"/>
    </source>
</evidence>
<gene>
    <name evidence="4" type="ORF">B0T10DRAFT_115934</name>
</gene>
<dbReference type="GO" id="GO:0008270">
    <property type="term" value="F:zinc ion binding"/>
    <property type="evidence" value="ECO:0007669"/>
    <property type="project" value="InterPro"/>
</dbReference>
<dbReference type="PROSITE" id="PS00463">
    <property type="entry name" value="ZN2_CY6_FUNGAL_1"/>
    <property type="match status" value="1"/>
</dbReference>
<keyword evidence="5" id="KW-1185">Reference proteome</keyword>
<dbReference type="OrthoDB" id="4150019at2759"/>
<dbReference type="AlphaFoldDB" id="A0A9P8WGG3"/>
<dbReference type="GO" id="GO:0000981">
    <property type="term" value="F:DNA-binding transcription factor activity, RNA polymerase II-specific"/>
    <property type="evidence" value="ECO:0007669"/>
    <property type="project" value="InterPro"/>
</dbReference>
<feature type="domain" description="Zn(2)-C6 fungal-type" evidence="3">
    <location>
        <begin position="106"/>
        <end position="140"/>
    </location>
</feature>